<reference evidence="1" key="1">
    <citation type="journal article" date="2021" name="New Phytol.">
        <title>Evolutionary innovations through gain and loss of genes in the ectomycorrhizal Boletales.</title>
        <authorList>
            <person name="Wu G."/>
            <person name="Miyauchi S."/>
            <person name="Morin E."/>
            <person name="Kuo A."/>
            <person name="Drula E."/>
            <person name="Varga T."/>
            <person name="Kohler A."/>
            <person name="Feng B."/>
            <person name="Cao Y."/>
            <person name="Lipzen A."/>
            <person name="Daum C."/>
            <person name="Hundley H."/>
            <person name="Pangilinan J."/>
            <person name="Johnson J."/>
            <person name="Barry K."/>
            <person name="LaButti K."/>
            <person name="Ng V."/>
            <person name="Ahrendt S."/>
            <person name="Min B."/>
            <person name="Choi I.G."/>
            <person name="Park H."/>
            <person name="Plett J.M."/>
            <person name="Magnuson J."/>
            <person name="Spatafora J.W."/>
            <person name="Nagy L.G."/>
            <person name="Henrissat B."/>
            <person name="Grigoriev I.V."/>
            <person name="Yang Z.L."/>
            <person name="Xu J."/>
            <person name="Martin F.M."/>
        </authorList>
    </citation>
    <scope>NUCLEOTIDE SEQUENCE</scope>
    <source>
        <strain evidence="1">KUC20120723A-06</strain>
    </source>
</reference>
<gene>
    <name evidence="1" type="ORF">BV22DRAFT_1032734</name>
</gene>
<organism evidence="1 2">
    <name type="scientific">Leucogyrophana mollusca</name>
    <dbReference type="NCBI Taxonomy" id="85980"/>
    <lineage>
        <taxon>Eukaryota</taxon>
        <taxon>Fungi</taxon>
        <taxon>Dikarya</taxon>
        <taxon>Basidiomycota</taxon>
        <taxon>Agaricomycotina</taxon>
        <taxon>Agaricomycetes</taxon>
        <taxon>Agaricomycetidae</taxon>
        <taxon>Boletales</taxon>
        <taxon>Boletales incertae sedis</taxon>
        <taxon>Leucogyrophana</taxon>
    </lineage>
</organism>
<dbReference type="Proteomes" id="UP000790709">
    <property type="component" value="Unassembled WGS sequence"/>
</dbReference>
<evidence type="ECO:0000313" key="1">
    <source>
        <dbReference type="EMBL" id="KAH7926595.1"/>
    </source>
</evidence>
<dbReference type="EMBL" id="MU266380">
    <property type="protein sequence ID" value="KAH7926595.1"/>
    <property type="molecule type" value="Genomic_DNA"/>
</dbReference>
<proteinExistence type="predicted"/>
<comment type="caution">
    <text evidence="1">The sequence shown here is derived from an EMBL/GenBank/DDBJ whole genome shotgun (WGS) entry which is preliminary data.</text>
</comment>
<evidence type="ECO:0000313" key="2">
    <source>
        <dbReference type="Proteomes" id="UP000790709"/>
    </source>
</evidence>
<accession>A0ACB8BL29</accession>
<keyword evidence="2" id="KW-1185">Reference proteome</keyword>
<name>A0ACB8BL29_9AGAM</name>
<sequence length="289" mass="32239">MEASGENASRGQVATAAMSLDDFLKLVTFNKSRPFDFDTMVSLPPGMFANGEHLYNRTNRVRDFLADASDYHWNQKKTKRGGKSTVVTYFCAQLEGEQSKSRTQDADRKSRSRLVRYHCGGWLRITIMDENELLVRIRMTHAEAHPSFPASLRRPTMEIKFEPSSRPLPPQPLFTTIPPTQTVGPPMPPEVPPPVHEEEESRSEAEDGSEGAKTDDEGPPAGNDEGNPPTSFSEEQLAQLKRKFDAMMTRASGPIEPDLARALGSVFQQIDRTAEDIDSGRFAKRARTS</sequence>
<protein>
    <submittedName>
        <fullName evidence="1">Uncharacterized protein</fullName>
    </submittedName>
</protein>